<evidence type="ECO:0000256" key="2">
    <source>
        <dbReference type="ARBA" id="ARBA00006448"/>
    </source>
</evidence>
<evidence type="ECO:0000259" key="8">
    <source>
        <dbReference type="Pfam" id="PF04239"/>
    </source>
</evidence>
<comment type="subcellular location">
    <subcellularLocation>
        <location evidence="1">Cell membrane</location>
        <topology evidence="1">Multi-pass membrane protein</topology>
    </subcellularLocation>
</comment>
<dbReference type="InterPro" id="IPR007353">
    <property type="entry name" value="DUF421"/>
</dbReference>
<evidence type="ECO:0000259" key="9">
    <source>
        <dbReference type="Pfam" id="PF20730"/>
    </source>
</evidence>
<organism evidence="10 11">
    <name type="scientific">Metabacillus lacus</name>
    <dbReference type="NCBI Taxonomy" id="1983721"/>
    <lineage>
        <taxon>Bacteria</taxon>
        <taxon>Bacillati</taxon>
        <taxon>Bacillota</taxon>
        <taxon>Bacilli</taxon>
        <taxon>Bacillales</taxon>
        <taxon>Bacillaceae</taxon>
        <taxon>Metabacillus</taxon>
    </lineage>
</organism>
<dbReference type="InterPro" id="IPR023090">
    <property type="entry name" value="UPF0702_alpha/beta_dom_sf"/>
</dbReference>
<dbReference type="Gene3D" id="3.30.240.20">
    <property type="entry name" value="bsu07140 like domains"/>
    <property type="match status" value="2"/>
</dbReference>
<keyword evidence="11" id="KW-1185">Reference proteome</keyword>
<dbReference type="PANTHER" id="PTHR34582:SF7">
    <property type="entry name" value="UPF0702 TRANSMEMBRANE PROTEIN YDFS"/>
    <property type="match status" value="1"/>
</dbReference>
<feature type="domain" description="YetF C-terminal" evidence="8">
    <location>
        <begin position="88"/>
        <end position="220"/>
    </location>
</feature>
<dbReference type="Proteomes" id="UP000448867">
    <property type="component" value="Unassembled WGS sequence"/>
</dbReference>
<reference evidence="10 11" key="1">
    <citation type="submission" date="2019-11" db="EMBL/GenBank/DDBJ databases">
        <title>Bacillus lacus genome.</title>
        <authorList>
            <person name="Allen C.J."/>
            <person name="Newman J.D."/>
        </authorList>
    </citation>
    <scope>NUCLEOTIDE SEQUENCE [LARGE SCALE GENOMIC DNA]</scope>
    <source>
        <strain evidence="10 11">KCTC 33946</strain>
    </source>
</reference>
<feature type="transmembrane region" description="Helical" evidence="7">
    <location>
        <begin position="12"/>
        <end position="32"/>
    </location>
</feature>
<dbReference type="Pfam" id="PF20730">
    <property type="entry name" value="YetF_N"/>
    <property type="match status" value="1"/>
</dbReference>
<protein>
    <submittedName>
        <fullName evidence="10">DUF421 domain-containing protein</fullName>
    </submittedName>
</protein>
<accession>A0A7X2M0F7</accession>
<gene>
    <name evidence="10" type="ORF">GJU40_11570</name>
</gene>
<keyword evidence="5 7" id="KW-1133">Transmembrane helix</keyword>
<evidence type="ECO:0000256" key="4">
    <source>
        <dbReference type="ARBA" id="ARBA00022692"/>
    </source>
</evidence>
<evidence type="ECO:0000313" key="10">
    <source>
        <dbReference type="EMBL" id="MRX72784.1"/>
    </source>
</evidence>
<feature type="domain" description="YetF-like N-terminal transmembrane" evidence="9">
    <location>
        <begin position="14"/>
        <end position="84"/>
    </location>
</feature>
<dbReference type="PANTHER" id="PTHR34582">
    <property type="entry name" value="UPF0702 TRANSMEMBRANE PROTEIN YCAP"/>
    <property type="match status" value="1"/>
</dbReference>
<evidence type="ECO:0000313" key="11">
    <source>
        <dbReference type="Proteomes" id="UP000448867"/>
    </source>
</evidence>
<feature type="transmembrane region" description="Helical" evidence="7">
    <location>
        <begin position="39"/>
        <end position="59"/>
    </location>
</feature>
<dbReference type="InterPro" id="IPR048454">
    <property type="entry name" value="YetF_N"/>
</dbReference>
<proteinExistence type="inferred from homology"/>
<evidence type="ECO:0000256" key="1">
    <source>
        <dbReference type="ARBA" id="ARBA00004651"/>
    </source>
</evidence>
<dbReference type="Pfam" id="PF04239">
    <property type="entry name" value="DUF421"/>
    <property type="match status" value="1"/>
</dbReference>
<evidence type="ECO:0000256" key="3">
    <source>
        <dbReference type="ARBA" id="ARBA00022475"/>
    </source>
</evidence>
<feature type="transmembrane region" description="Helical" evidence="7">
    <location>
        <begin position="65"/>
        <end position="85"/>
    </location>
</feature>
<dbReference type="GO" id="GO:0005886">
    <property type="term" value="C:plasma membrane"/>
    <property type="evidence" value="ECO:0007669"/>
    <property type="project" value="UniProtKB-SubCell"/>
</dbReference>
<name>A0A7X2M0F7_9BACI</name>
<evidence type="ECO:0000256" key="6">
    <source>
        <dbReference type="ARBA" id="ARBA00023136"/>
    </source>
</evidence>
<keyword evidence="6 7" id="KW-0472">Membrane</keyword>
<evidence type="ECO:0000256" key="7">
    <source>
        <dbReference type="SAM" id="Phobius"/>
    </source>
</evidence>
<keyword evidence="3" id="KW-1003">Cell membrane</keyword>
<evidence type="ECO:0000256" key="5">
    <source>
        <dbReference type="ARBA" id="ARBA00022989"/>
    </source>
</evidence>
<dbReference type="OrthoDB" id="9778331at2"/>
<keyword evidence="4 7" id="KW-0812">Transmembrane</keyword>
<sequence length="240" mass="27325">MFTGGLDLIDYIFFIKALISFSFLFILTKLMGKKQLAQLTYFDYIVGITIGNFTATMVIEPEIRTMDAVIALTVWGVLPTFMSYFSRKRSSLRNTFEGRPTIVIENGKFREDALIKENLTAHNLMLLLRKDGNFKLQDIELAILETNGDLSVIQKKSARNVTVQDLTQSGQTEKEPRVLVIDGYLLERALKEVNLSKEWLLEEIRKEGASDLQEVLLAQLQPDGSLYLDIWTGNIKKLHS</sequence>
<dbReference type="EMBL" id="WKKI01000021">
    <property type="protein sequence ID" value="MRX72784.1"/>
    <property type="molecule type" value="Genomic_DNA"/>
</dbReference>
<comment type="caution">
    <text evidence="10">The sequence shown here is derived from an EMBL/GenBank/DDBJ whole genome shotgun (WGS) entry which is preliminary data.</text>
</comment>
<comment type="similarity">
    <text evidence="2">Belongs to the UPF0702 family.</text>
</comment>
<dbReference type="AlphaFoldDB" id="A0A7X2M0F7"/>